<gene>
    <name evidence="2" type="ORF">CLO192961_LOCUS245178</name>
</gene>
<accession>A0ABY6UCB9</accession>
<feature type="domain" description="BTB" evidence="1">
    <location>
        <begin position="13"/>
        <end position="80"/>
    </location>
</feature>
<comment type="caution">
    <text evidence="2">The sequence shown here is derived from an EMBL/GenBank/DDBJ whole genome shotgun (WGS) entry which is preliminary data.</text>
</comment>
<reference evidence="2 3" key="1">
    <citation type="submission" date="2019-06" db="EMBL/GenBank/DDBJ databases">
        <authorList>
            <person name="Broberg M."/>
        </authorList>
    </citation>
    <scope>NUCLEOTIDE SEQUENCE [LARGE SCALE GENOMIC DNA]</scope>
</reference>
<evidence type="ECO:0000259" key="1">
    <source>
        <dbReference type="PROSITE" id="PS50097"/>
    </source>
</evidence>
<dbReference type="InterPro" id="IPR000210">
    <property type="entry name" value="BTB/POZ_dom"/>
</dbReference>
<dbReference type="PROSITE" id="PS50097">
    <property type="entry name" value="BTB"/>
    <property type="match status" value="1"/>
</dbReference>
<dbReference type="EMBL" id="CABFNS010000794">
    <property type="protein sequence ID" value="VUC28788.1"/>
    <property type="molecule type" value="Genomic_DNA"/>
</dbReference>
<dbReference type="Pfam" id="PF00651">
    <property type="entry name" value="BTB"/>
    <property type="match status" value="1"/>
</dbReference>
<dbReference type="CDD" id="cd18186">
    <property type="entry name" value="BTB_POZ_ZBTB_KLHL-like"/>
    <property type="match status" value="1"/>
</dbReference>
<name>A0ABY6UCB9_BIOOC</name>
<proteinExistence type="predicted"/>
<dbReference type="InterPro" id="IPR011333">
    <property type="entry name" value="SKP1/BTB/POZ_sf"/>
</dbReference>
<dbReference type="Gene3D" id="3.30.710.10">
    <property type="entry name" value="Potassium Channel Kv1.1, Chain A"/>
    <property type="match status" value="1"/>
</dbReference>
<keyword evidence="3" id="KW-1185">Reference proteome</keyword>
<dbReference type="SUPFAM" id="SSF54695">
    <property type="entry name" value="POZ domain"/>
    <property type="match status" value="1"/>
</dbReference>
<evidence type="ECO:0000313" key="3">
    <source>
        <dbReference type="Proteomes" id="UP000766486"/>
    </source>
</evidence>
<organism evidence="2 3">
    <name type="scientific">Bionectria ochroleuca</name>
    <name type="common">Gliocladium roseum</name>
    <dbReference type="NCBI Taxonomy" id="29856"/>
    <lineage>
        <taxon>Eukaryota</taxon>
        <taxon>Fungi</taxon>
        <taxon>Dikarya</taxon>
        <taxon>Ascomycota</taxon>
        <taxon>Pezizomycotina</taxon>
        <taxon>Sordariomycetes</taxon>
        <taxon>Hypocreomycetidae</taxon>
        <taxon>Hypocreales</taxon>
        <taxon>Bionectriaceae</taxon>
        <taxon>Clonostachys</taxon>
    </lineage>
</organism>
<evidence type="ECO:0000313" key="2">
    <source>
        <dbReference type="EMBL" id="VUC28788.1"/>
    </source>
</evidence>
<sequence length="230" mass="26174">MKLLARFQDCKDSDCVVQCRGASFKVEQAKLRDKSPFFDDVIGGCYKNVEKVVLSVQHFRPHTIDAVLEFMYRNDYSLGLDIMRDLEPECETWAEAKGTAESWDLFHLAVGVAARFYEMESLSDHSRKKFGSCLSGVQAKGLAKLVPKADQLTIDLETQRMVAGAVAGAMQNEDNKSHFEFLKMTDEFRGLVEEYLEYRRKAREAVSKRLQEIQSTKSRHGCDLGWLLDA</sequence>
<protein>
    <recommendedName>
        <fullName evidence="1">BTB domain-containing protein</fullName>
    </recommendedName>
</protein>
<dbReference type="Proteomes" id="UP000766486">
    <property type="component" value="Unassembled WGS sequence"/>
</dbReference>